<protein>
    <submittedName>
        <fullName evidence="4">Response regulator receiver protein</fullName>
    </submittedName>
</protein>
<keyword evidence="1 2" id="KW-0597">Phosphoprotein</keyword>
<dbReference type="InterPro" id="IPR011006">
    <property type="entry name" value="CheY-like_superfamily"/>
</dbReference>
<feature type="domain" description="Response regulatory" evidence="3">
    <location>
        <begin position="3"/>
        <end position="117"/>
    </location>
</feature>
<dbReference type="SMART" id="SM00448">
    <property type="entry name" value="REC"/>
    <property type="match status" value="1"/>
</dbReference>
<proteinExistence type="predicted"/>
<dbReference type="Proteomes" id="UP000033841">
    <property type="component" value="Unassembled WGS sequence"/>
</dbReference>
<feature type="modified residue" description="4-aspartylphosphate" evidence="2">
    <location>
        <position position="52"/>
    </location>
</feature>
<dbReference type="PROSITE" id="PS50110">
    <property type="entry name" value="RESPONSE_REGULATORY"/>
    <property type="match status" value="1"/>
</dbReference>
<organism evidence="4 5">
    <name type="scientific">Candidatus Shapirobacteria bacterium GW2011_GWE1_38_92</name>
    <dbReference type="NCBI Taxonomy" id="1618489"/>
    <lineage>
        <taxon>Bacteria</taxon>
        <taxon>Candidatus Shapironibacteriota</taxon>
    </lineage>
</organism>
<name>A0A0G0LTE4_9BACT</name>
<reference evidence="4 5" key="1">
    <citation type="journal article" date="2015" name="Nature">
        <title>rRNA introns, odd ribosomes, and small enigmatic genomes across a large radiation of phyla.</title>
        <authorList>
            <person name="Brown C.T."/>
            <person name="Hug L.A."/>
            <person name="Thomas B.C."/>
            <person name="Sharon I."/>
            <person name="Castelle C.J."/>
            <person name="Singh A."/>
            <person name="Wilkins M.J."/>
            <person name="Williams K.H."/>
            <person name="Banfield J.F."/>
        </authorList>
    </citation>
    <scope>NUCLEOTIDE SEQUENCE [LARGE SCALE GENOMIC DNA]</scope>
</reference>
<evidence type="ECO:0000256" key="1">
    <source>
        <dbReference type="ARBA" id="ARBA00022553"/>
    </source>
</evidence>
<dbReference type="AlphaFoldDB" id="A0A0G0LTE4"/>
<dbReference type="Pfam" id="PF00072">
    <property type="entry name" value="Response_reg"/>
    <property type="match status" value="1"/>
</dbReference>
<dbReference type="InterPro" id="IPR050595">
    <property type="entry name" value="Bact_response_regulator"/>
</dbReference>
<evidence type="ECO:0000259" key="3">
    <source>
        <dbReference type="PROSITE" id="PS50110"/>
    </source>
</evidence>
<dbReference type="SUPFAM" id="SSF52172">
    <property type="entry name" value="CheY-like"/>
    <property type="match status" value="1"/>
</dbReference>
<dbReference type="EMBL" id="LBVR01000018">
    <property type="protein sequence ID" value="KKQ91250.1"/>
    <property type="molecule type" value="Genomic_DNA"/>
</dbReference>
<sequence>MTKIVIIDDNEAILEAVKIALDGFGYEVLTSTKGEMFIPTIARIQPAVVLLDLLLSGEDGGEVAKALRKNNDTKNIPIILISADPSAEKIAKDSGIEGFLSKPFDLDRLLAVVDDCVCN</sequence>
<accession>A0A0G0LTE4</accession>
<dbReference type="Gene3D" id="3.40.50.2300">
    <property type="match status" value="1"/>
</dbReference>
<evidence type="ECO:0000313" key="5">
    <source>
        <dbReference type="Proteomes" id="UP000033841"/>
    </source>
</evidence>
<comment type="caution">
    <text evidence="4">The sequence shown here is derived from an EMBL/GenBank/DDBJ whole genome shotgun (WGS) entry which is preliminary data.</text>
</comment>
<evidence type="ECO:0000256" key="2">
    <source>
        <dbReference type="PROSITE-ProRule" id="PRU00169"/>
    </source>
</evidence>
<dbReference type="GO" id="GO:0000160">
    <property type="term" value="P:phosphorelay signal transduction system"/>
    <property type="evidence" value="ECO:0007669"/>
    <property type="project" value="InterPro"/>
</dbReference>
<dbReference type="PANTHER" id="PTHR44591">
    <property type="entry name" value="STRESS RESPONSE REGULATOR PROTEIN 1"/>
    <property type="match status" value="1"/>
</dbReference>
<gene>
    <name evidence="4" type="ORF">UT14_C0018G0005</name>
</gene>
<dbReference type="InterPro" id="IPR001789">
    <property type="entry name" value="Sig_transdc_resp-reg_receiver"/>
</dbReference>
<evidence type="ECO:0000313" key="4">
    <source>
        <dbReference type="EMBL" id="KKQ91250.1"/>
    </source>
</evidence>
<dbReference type="PANTHER" id="PTHR44591:SF3">
    <property type="entry name" value="RESPONSE REGULATORY DOMAIN-CONTAINING PROTEIN"/>
    <property type="match status" value="1"/>
</dbReference>